<keyword evidence="3" id="KW-1185">Reference proteome</keyword>
<proteinExistence type="predicted"/>
<feature type="region of interest" description="Disordered" evidence="1">
    <location>
        <begin position="1"/>
        <end position="23"/>
    </location>
</feature>
<dbReference type="RefSeq" id="WP_380322354.1">
    <property type="nucleotide sequence ID" value="NZ_JBHYPW010000017.1"/>
</dbReference>
<dbReference type="Proteomes" id="UP001599542">
    <property type="component" value="Unassembled WGS sequence"/>
</dbReference>
<accession>A0ABW6GGE2</accession>
<organism evidence="2 3">
    <name type="scientific">Kitasatospora phosalacinea</name>
    <dbReference type="NCBI Taxonomy" id="2065"/>
    <lineage>
        <taxon>Bacteria</taxon>
        <taxon>Bacillati</taxon>
        <taxon>Actinomycetota</taxon>
        <taxon>Actinomycetes</taxon>
        <taxon>Kitasatosporales</taxon>
        <taxon>Streptomycetaceae</taxon>
        <taxon>Kitasatospora</taxon>
    </lineage>
</organism>
<name>A0ABW6GGE2_9ACTN</name>
<dbReference type="InterPro" id="IPR016039">
    <property type="entry name" value="Thiolase-like"/>
</dbReference>
<evidence type="ECO:0000256" key="1">
    <source>
        <dbReference type="SAM" id="MobiDB-lite"/>
    </source>
</evidence>
<protein>
    <recommendedName>
        <fullName evidence="4">Beta-ketoacyl synthase N-terminal domain-containing protein</fullName>
    </recommendedName>
</protein>
<dbReference type="EMBL" id="JBHYPX010000010">
    <property type="protein sequence ID" value="MFE1351790.1"/>
    <property type="molecule type" value="Genomic_DNA"/>
</dbReference>
<sequence>MTAPTSVPAPAPAPVADPAPSAPPVPDVGPVAVPRLLAGPLRVLARARWPERPADELPAIAGFVESAFSPLVAETAERCLRAHHGPPPAAGAPRTALLLASPSGDTGTADALARATANGRRVAPLLFFQSNPNAVLGHLAARWQLDGPVVALGPGFDDERELHERAALLIEDGDAEQVLVVTAVLGPPDHATAVLLAP</sequence>
<evidence type="ECO:0000313" key="3">
    <source>
        <dbReference type="Proteomes" id="UP001599542"/>
    </source>
</evidence>
<reference evidence="2 3" key="1">
    <citation type="submission" date="2024-09" db="EMBL/GenBank/DDBJ databases">
        <title>The Natural Products Discovery Center: Release of the First 8490 Sequenced Strains for Exploring Actinobacteria Biosynthetic Diversity.</title>
        <authorList>
            <person name="Kalkreuter E."/>
            <person name="Kautsar S.A."/>
            <person name="Yang D."/>
            <person name="Bader C.D."/>
            <person name="Teijaro C.N."/>
            <person name="Fluegel L."/>
            <person name="Davis C.M."/>
            <person name="Simpson J.R."/>
            <person name="Lauterbach L."/>
            <person name="Steele A.D."/>
            <person name="Gui C."/>
            <person name="Meng S."/>
            <person name="Li G."/>
            <person name="Viehrig K."/>
            <person name="Ye F."/>
            <person name="Su P."/>
            <person name="Kiefer A.F."/>
            <person name="Nichols A."/>
            <person name="Cepeda A.J."/>
            <person name="Yan W."/>
            <person name="Fan B."/>
            <person name="Jiang Y."/>
            <person name="Adhikari A."/>
            <person name="Zheng C.-J."/>
            <person name="Schuster L."/>
            <person name="Cowan T.M."/>
            <person name="Smanski M.J."/>
            <person name="Chevrette M.G."/>
            <person name="De Carvalho L.P.S."/>
            <person name="Shen B."/>
        </authorList>
    </citation>
    <scope>NUCLEOTIDE SEQUENCE [LARGE SCALE GENOMIC DNA]</scope>
    <source>
        <strain evidence="2 3">NPDC058753</strain>
    </source>
</reference>
<evidence type="ECO:0008006" key="4">
    <source>
        <dbReference type="Google" id="ProtNLM"/>
    </source>
</evidence>
<dbReference type="Gene3D" id="3.40.47.10">
    <property type="match status" value="1"/>
</dbReference>
<feature type="compositionally biased region" description="Pro residues" evidence="1">
    <location>
        <begin position="7"/>
        <end position="23"/>
    </location>
</feature>
<gene>
    <name evidence="2" type="ORF">ACFW6T_07335</name>
</gene>
<comment type="caution">
    <text evidence="2">The sequence shown here is derived from an EMBL/GenBank/DDBJ whole genome shotgun (WGS) entry which is preliminary data.</text>
</comment>
<evidence type="ECO:0000313" key="2">
    <source>
        <dbReference type="EMBL" id="MFE1351790.1"/>
    </source>
</evidence>